<evidence type="ECO:0000313" key="1">
    <source>
        <dbReference type="EMBL" id="MFC5402287.1"/>
    </source>
</evidence>
<sequence length="138" mass="15529">MKSNRKGPPTIEDGAAIKANILAALAFAKLQRDIKVIVASVKSPEPYVTLLSQAKDIAETEWRKSESLLRNRGIEIYKRTHLKESLEVKYLCGNYDDSASYRWNVLGVDVRRMISDYLAQQYDTPTPDFTSLTAVGPH</sequence>
<gene>
    <name evidence="1" type="ORF">ACFPOF_06020</name>
</gene>
<keyword evidence="2" id="KW-1185">Reference proteome</keyword>
<name>A0ABW0HQD0_9BACL</name>
<comment type="caution">
    <text evidence="1">The sequence shown here is derived from an EMBL/GenBank/DDBJ whole genome shotgun (WGS) entry which is preliminary data.</text>
</comment>
<accession>A0ABW0HQD0</accession>
<reference evidence="2" key="1">
    <citation type="journal article" date="2019" name="Int. J. Syst. Evol. Microbiol.">
        <title>The Global Catalogue of Microorganisms (GCM) 10K type strain sequencing project: providing services to taxonomists for standard genome sequencing and annotation.</title>
        <authorList>
            <consortium name="The Broad Institute Genomics Platform"/>
            <consortium name="The Broad Institute Genome Sequencing Center for Infectious Disease"/>
            <person name="Wu L."/>
            <person name="Ma J."/>
        </authorList>
    </citation>
    <scope>NUCLEOTIDE SEQUENCE [LARGE SCALE GENOMIC DNA]</scope>
    <source>
        <strain evidence="2">CGMCC 1.18575</strain>
    </source>
</reference>
<proteinExistence type="predicted"/>
<protein>
    <submittedName>
        <fullName evidence="1">Uncharacterized protein</fullName>
    </submittedName>
</protein>
<dbReference type="Proteomes" id="UP001596113">
    <property type="component" value="Unassembled WGS sequence"/>
</dbReference>
<dbReference type="InterPro" id="IPR058600">
    <property type="entry name" value="YhjD-like"/>
</dbReference>
<dbReference type="Pfam" id="PF26325">
    <property type="entry name" value="YhjD"/>
    <property type="match status" value="1"/>
</dbReference>
<dbReference type="EMBL" id="JBHSMI010000011">
    <property type="protein sequence ID" value="MFC5402287.1"/>
    <property type="molecule type" value="Genomic_DNA"/>
</dbReference>
<organism evidence="1 2">
    <name type="scientific">Cohnella soli</name>
    <dbReference type="NCBI Taxonomy" id="425005"/>
    <lineage>
        <taxon>Bacteria</taxon>
        <taxon>Bacillati</taxon>
        <taxon>Bacillota</taxon>
        <taxon>Bacilli</taxon>
        <taxon>Bacillales</taxon>
        <taxon>Paenibacillaceae</taxon>
        <taxon>Cohnella</taxon>
    </lineage>
</organism>
<dbReference type="RefSeq" id="WP_378130601.1">
    <property type="nucleotide sequence ID" value="NZ_JBHSMI010000011.1"/>
</dbReference>
<evidence type="ECO:0000313" key="2">
    <source>
        <dbReference type="Proteomes" id="UP001596113"/>
    </source>
</evidence>